<comment type="subcellular location">
    <subcellularLocation>
        <location evidence="1 11">Nucleus</location>
    </subcellularLocation>
</comment>
<feature type="domain" description="C2H2-type" evidence="13">
    <location>
        <begin position="439"/>
        <end position="466"/>
    </location>
</feature>
<feature type="domain" description="C2H2-type" evidence="13">
    <location>
        <begin position="271"/>
        <end position="298"/>
    </location>
</feature>
<evidence type="ECO:0000256" key="6">
    <source>
        <dbReference type="ARBA" id="ARBA00022833"/>
    </source>
</evidence>
<dbReference type="PANTHER" id="PTHR23226">
    <property type="entry name" value="ZINC FINGER AND SCAN DOMAIN-CONTAINING"/>
    <property type="match status" value="1"/>
</dbReference>
<feature type="compositionally biased region" description="Low complexity" evidence="12">
    <location>
        <begin position="29"/>
        <end position="40"/>
    </location>
</feature>
<feature type="domain" description="C2H2-type" evidence="13">
    <location>
        <begin position="299"/>
        <end position="326"/>
    </location>
</feature>
<reference key="1">
    <citation type="submission" date="2019-01" db="UniProtKB">
        <authorList>
            <consortium name="RefSeq"/>
        </authorList>
    </citation>
    <scope>IDENTIFICATION</scope>
</reference>
<proteinExistence type="inferred from homology"/>
<dbReference type="RefSeq" id="XP_025714315.1">
    <property type="nucleotide sequence ID" value="XM_025858530.1"/>
</dbReference>
<organism evidence="15 16">
    <name type="scientific">Callorhinus ursinus</name>
    <name type="common">Northern fur seal</name>
    <dbReference type="NCBI Taxonomy" id="34884"/>
    <lineage>
        <taxon>Eukaryota</taxon>
        <taxon>Metazoa</taxon>
        <taxon>Chordata</taxon>
        <taxon>Craniata</taxon>
        <taxon>Vertebrata</taxon>
        <taxon>Euteleostomi</taxon>
        <taxon>Mammalia</taxon>
        <taxon>Eutheria</taxon>
        <taxon>Laurasiatheria</taxon>
        <taxon>Carnivora</taxon>
        <taxon>Caniformia</taxon>
        <taxon>Pinnipedia</taxon>
        <taxon>Otariidae</taxon>
        <taxon>Callorhinus</taxon>
    </lineage>
</organism>
<dbReference type="InterPro" id="IPR003309">
    <property type="entry name" value="SCAN_dom"/>
</dbReference>
<evidence type="ECO:0000256" key="8">
    <source>
        <dbReference type="ARBA" id="ARBA00023163"/>
    </source>
</evidence>
<dbReference type="FunFam" id="3.30.160.60:FF:002090">
    <property type="entry name" value="Zinc finger protein 473"/>
    <property type="match status" value="1"/>
</dbReference>
<evidence type="ECO:0000256" key="1">
    <source>
        <dbReference type="ARBA" id="ARBA00004123"/>
    </source>
</evidence>
<dbReference type="GeneID" id="112813473"/>
<accession>A0A3Q7N360</accession>
<dbReference type="InterPro" id="IPR013087">
    <property type="entry name" value="Znf_C2H2_type"/>
</dbReference>
<evidence type="ECO:0000256" key="7">
    <source>
        <dbReference type="ARBA" id="ARBA00023015"/>
    </source>
</evidence>
<dbReference type="SUPFAM" id="SSF57667">
    <property type="entry name" value="beta-beta-alpha zinc fingers"/>
    <property type="match status" value="5"/>
</dbReference>
<dbReference type="Gene3D" id="3.30.160.60">
    <property type="entry name" value="Classic Zinc Finger"/>
    <property type="match status" value="8"/>
</dbReference>
<dbReference type="GO" id="GO:0008270">
    <property type="term" value="F:zinc ion binding"/>
    <property type="evidence" value="ECO:0007669"/>
    <property type="project" value="UniProtKB-KW"/>
</dbReference>
<reference evidence="16" key="2">
    <citation type="submission" date="2025-08" db="UniProtKB">
        <authorList>
            <consortium name="RefSeq"/>
        </authorList>
    </citation>
    <scope>IDENTIFICATION</scope>
    <source>
        <tissue evidence="16">Blood</tissue>
    </source>
</reference>
<keyword evidence="8" id="KW-0804">Transcription</keyword>
<evidence type="ECO:0000256" key="3">
    <source>
        <dbReference type="ARBA" id="ARBA00022723"/>
    </source>
</evidence>
<dbReference type="PROSITE" id="PS50804">
    <property type="entry name" value="SCAN_BOX"/>
    <property type="match status" value="1"/>
</dbReference>
<feature type="domain" description="C2H2-type" evidence="13">
    <location>
        <begin position="355"/>
        <end position="382"/>
    </location>
</feature>
<dbReference type="PROSITE" id="PS00028">
    <property type="entry name" value="ZINC_FINGER_C2H2_1"/>
    <property type="match status" value="8"/>
</dbReference>
<name>A0A3Q7N360_CALUR</name>
<evidence type="ECO:0000256" key="11">
    <source>
        <dbReference type="PROSITE-ProRule" id="PRU00187"/>
    </source>
</evidence>
<dbReference type="Pfam" id="PF02023">
    <property type="entry name" value="SCAN"/>
    <property type="match status" value="1"/>
</dbReference>
<dbReference type="CDD" id="cd07936">
    <property type="entry name" value="SCAN"/>
    <property type="match status" value="1"/>
</dbReference>
<evidence type="ECO:0000313" key="16">
    <source>
        <dbReference type="RefSeq" id="XP_025714315.1"/>
    </source>
</evidence>
<feature type="domain" description="C2H2-type" evidence="13">
    <location>
        <begin position="327"/>
        <end position="354"/>
    </location>
</feature>
<dbReference type="AlphaFoldDB" id="A0A3Q7N360"/>
<dbReference type="PROSITE" id="PS50157">
    <property type="entry name" value="ZINC_FINGER_C2H2_2"/>
    <property type="match status" value="8"/>
</dbReference>
<evidence type="ECO:0000259" key="13">
    <source>
        <dbReference type="PROSITE" id="PS50157"/>
    </source>
</evidence>
<dbReference type="SMART" id="SM00355">
    <property type="entry name" value="ZnF_C2H2"/>
    <property type="match status" value="8"/>
</dbReference>
<evidence type="ECO:0000256" key="4">
    <source>
        <dbReference type="ARBA" id="ARBA00022737"/>
    </source>
</evidence>
<feature type="region of interest" description="Disordered" evidence="12">
    <location>
        <begin position="1"/>
        <end position="40"/>
    </location>
</feature>
<dbReference type="FunFam" id="1.10.4020.10:FF:000001">
    <property type="entry name" value="zinc finger protein 263 isoform X1"/>
    <property type="match status" value="1"/>
</dbReference>
<evidence type="ECO:0000256" key="12">
    <source>
        <dbReference type="SAM" id="MobiDB-lite"/>
    </source>
</evidence>
<dbReference type="FunFam" id="3.30.160.60:FF:000352">
    <property type="entry name" value="zinc finger protein 3 homolog"/>
    <property type="match status" value="1"/>
</dbReference>
<feature type="domain" description="C2H2-type" evidence="13">
    <location>
        <begin position="243"/>
        <end position="270"/>
    </location>
</feature>
<keyword evidence="4" id="KW-0677">Repeat</keyword>
<dbReference type="InParanoid" id="A0A3Q7N360"/>
<protein>
    <submittedName>
        <fullName evidence="16">Zinc finger and SCAN domain-containing protein 31-like</fullName>
    </submittedName>
</protein>
<dbReference type="Pfam" id="PF00096">
    <property type="entry name" value="zf-C2H2"/>
    <property type="match status" value="8"/>
</dbReference>
<dbReference type="FunFam" id="3.30.160.60:FF:000295">
    <property type="entry name" value="zinc finger protein 19"/>
    <property type="match status" value="1"/>
</dbReference>
<sequence length="467" mass="53304">MAAVLLPRAPEEPEGLFKGNNKKGPAKVQGSGPQGSSPKSQELFHQRFRQFCYKETPGPREALSQLWVFCCEWLRPEIHSKEQMLDLLVLEQFLTILPEELQAWVREQHPESGEEAVAVLEDLEKELDEPDQQVSTQTCAQEVLSETSEPLDPAKEATYLQPQPMEIQLKGESQDPQHQQDCDDVIGTEKGELIQKQEFTVDMESPKTFSGQMNGKVPECGETQEHEGWTKRYQRNTSTEKRYKCDECGRRFTQNSSLIRHKRIHAGERPYSCNVCGKTFIQSSQLIDHQRIHNRLKPYQCDECGKAFYYSSHLVPHQRTHTGEKPFQCNGCGKAFHCSSGLVRHQRTHTGEKPYQCSDCGKAFCLSSHLIQHQRVHTGEKPYQCSECGKSFSQSSGLFHHQRIHSGEKPYECDECGKAFSHSSALVGHQRIHSGEKPYECDVCGKAFRRSSHLIVHQRIHTGEEPW</sequence>
<dbReference type="Gene3D" id="1.10.4020.10">
    <property type="entry name" value="DNA breaking-rejoining enzymes"/>
    <property type="match status" value="1"/>
</dbReference>
<dbReference type="GO" id="GO:0005634">
    <property type="term" value="C:nucleus"/>
    <property type="evidence" value="ECO:0007669"/>
    <property type="project" value="UniProtKB-SubCell"/>
</dbReference>
<keyword evidence="15" id="KW-1185">Reference proteome</keyword>
<dbReference type="GO" id="GO:0000978">
    <property type="term" value="F:RNA polymerase II cis-regulatory region sequence-specific DNA binding"/>
    <property type="evidence" value="ECO:0007669"/>
    <property type="project" value="TreeGrafter"/>
</dbReference>
<evidence type="ECO:0000259" key="14">
    <source>
        <dbReference type="PROSITE" id="PS50804"/>
    </source>
</evidence>
<keyword evidence="3" id="KW-0479">Metal-binding</keyword>
<keyword evidence="7" id="KW-0805">Transcription regulation</keyword>
<evidence type="ECO:0000256" key="5">
    <source>
        <dbReference type="ARBA" id="ARBA00022771"/>
    </source>
</evidence>
<feature type="domain" description="SCAN box" evidence="14">
    <location>
        <begin position="45"/>
        <end position="127"/>
    </location>
</feature>
<dbReference type="FunFam" id="3.30.160.60:FF:002254">
    <property type="entry name" value="Zinc finger protein 540"/>
    <property type="match status" value="1"/>
</dbReference>
<dbReference type="PANTHER" id="PTHR23226:SF52">
    <property type="entry name" value="ZINC FINGER AND SCAN DOMAIN-CONTAINING PROTEIN 16"/>
    <property type="match status" value="1"/>
</dbReference>
<dbReference type="FunFam" id="3.30.160.60:FF:000512">
    <property type="entry name" value="zinc finger protein 197 isoform X1"/>
    <property type="match status" value="1"/>
</dbReference>
<dbReference type="Proteomes" id="UP000286641">
    <property type="component" value="Unplaced"/>
</dbReference>
<evidence type="ECO:0000256" key="9">
    <source>
        <dbReference type="ARBA" id="ARBA00023242"/>
    </source>
</evidence>
<dbReference type="GO" id="GO:0000981">
    <property type="term" value="F:DNA-binding transcription factor activity, RNA polymerase II-specific"/>
    <property type="evidence" value="ECO:0007669"/>
    <property type="project" value="TreeGrafter"/>
</dbReference>
<evidence type="ECO:0000256" key="10">
    <source>
        <dbReference type="PROSITE-ProRule" id="PRU00042"/>
    </source>
</evidence>
<keyword evidence="5 10" id="KW-0863">Zinc-finger</keyword>
<dbReference type="SMART" id="SM00431">
    <property type="entry name" value="SCAN"/>
    <property type="match status" value="1"/>
</dbReference>
<gene>
    <name evidence="16" type="primary">LOC112813473</name>
</gene>
<comment type="similarity">
    <text evidence="2">Belongs to the krueppel C2H2-type zinc-finger protein family.</text>
</comment>
<evidence type="ECO:0000313" key="15">
    <source>
        <dbReference type="Proteomes" id="UP000286641"/>
    </source>
</evidence>
<keyword evidence="9 11" id="KW-0539">Nucleus</keyword>
<dbReference type="FunFam" id="3.30.160.60:FF:000478">
    <property type="entry name" value="Zinc finger protein 133"/>
    <property type="match status" value="1"/>
</dbReference>
<dbReference type="InterPro" id="IPR038269">
    <property type="entry name" value="SCAN_sf"/>
</dbReference>
<dbReference type="FunFam" id="3.30.160.60:FF:001087">
    <property type="entry name" value="Zinc finger and SCAN domain-containing protein 26"/>
    <property type="match status" value="1"/>
</dbReference>
<feature type="domain" description="C2H2-type" evidence="13">
    <location>
        <begin position="383"/>
        <end position="410"/>
    </location>
</feature>
<evidence type="ECO:0000256" key="2">
    <source>
        <dbReference type="ARBA" id="ARBA00006991"/>
    </source>
</evidence>
<keyword evidence="6" id="KW-0862">Zinc</keyword>
<feature type="domain" description="C2H2-type" evidence="13">
    <location>
        <begin position="411"/>
        <end position="438"/>
    </location>
</feature>
<dbReference type="FunFam" id="3.30.160.60:FF:000338">
    <property type="entry name" value="zinc finger protein 383"/>
    <property type="match status" value="1"/>
</dbReference>
<dbReference type="SUPFAM" id="SSF47353">
    <property type="entry name" value="Retrovirus capsid dimerization domain-like"/>
    <property type="match status" value="1"/>
</dbReference>
<dbReference type="InterPro" id="IPR036236">
    <property type="entry name" value="Znf_C2H2_sf"/>
</dbReference>